<dbReference type="EC" id="3.6.-.-" evidence="4"/>
<gene>
    <name evidence="4" type="ORF">ACFFRI_16755</name>
</gene>
<organism evidence="4 5">
    <name type="scientific">Nocardioides plantarum</name>
    <dbReference type="NCBI Taxonomy" id="29299"/>
    <lineage>
        <taxon>Bacteria</taxon>
        <taxon>Bacillati</taxon>
        <taxon>Actinomycetota</taxon>
        <taxon>Actinomycetes</taxon>
        <taxon>Propionibacteriales</taxon>
        <taxon>Nocardioidaceae</taxon>
        <taxon>Nocardioides</taxon>
    </lineage>
</organism>
<dbReference type="CDD" id="cd03424">
    <property type="entry name" value="NUDIX_ADPRase_Nudt5_UGPPase_Nudt14"/>
    <property type="match status" value="1"/>
</dbReference>
<dbReference type="PANTHER" id="PTHR11839">
    <property type="entry name" value="UDP/ADP-SUGAR PYROPHOSPHATASE"/>
    <property type="match status" value="1"/>
</dbReference>
<comment type="cofactor">
    <cofactor evidence="1">
        <name>Mg(2+)</name>
        <dbReference type="ChEBI" id="CHEBI:18420"/>
    </cofactor>
</comment>
<reference evidence="4 5" key="1">
    <citation type="submission" date="2024-09" db="EMBL/GenBank/DDBJ databases">
        <authorList>
            <person name="Sun Q."/>
            <person name="Mori K."/>
        </authorList>
    </citation>
    <scope>NUCLEOTIDE SEQUENCE [LARGE SCALE GENOMIC DNA]</scope>
    <source>
        <strain evidence="4 5">JCM 9626</strain>
    </source>
</reference>
<evidence type="ECO:0000256" key="2">
    <source>
        <dbReference type="ARBA" id="ARBA00022801"/>
    </source>
</evidence>
<accession>A0ABV5KDC4</accession>
<dbReference type="Proteomes" id="UP001589750">
    <property type="component" value="Unassembled WGS sequence"/>
</dbReference>
<dbReference type="EMBL" id="JBHMDG010000024">
    <property type="protein sequence ID" value="MFB9314710.1"/>
    <property type="molecule type" value="Genomic_DNA"/>
</dbReference>
<evidence type="ECO:0000313" key="4">
    <source>
        <dbReference type="EMBL" id="MFB9314710.1"/>
    </source>
</evidence>
<dbReference type="RefSeq" id="WP_140010603.1">
    <property type="nucleotide sequence ID" value="NZ_JBHMDG010000024.1"/>
</dbReference>
<dbReference type="InterPro" id="IPR000086">
    <property type="entry name" value="NUDIX_hydrolase_dom"/>
</dbReference>
<comment type="caution">
    <text evidence="4">The sequence shown here is derived from an EMBL/GenBank/DDBJ whole genome shotgun (WGS) entry which is preliminary data.</text>
</comment>
<dbReference type="Pfam" id="PF00293">
    <property type="entry name" value="NUDIX"/>
    <property type="match status" value="1"/>
</dbReference>
<evidence type="ECO:0000313" key="5">
    <source>
        <dbReference type="Proteomes" id="UP001589750"/>
    </source>
</evidence>
<dbReference type="GO" id="GO:0016787">
    <property type="term" value="F:hydrolase activity"/>
    <property type="evidence" value="ECO:0007669"/>
    <property type="project" value="UniProtKB-KW"/>
</dbReference>
<name>A0ABV5KDC4_9ACTN</name>
<dbReference type="PANTHER" id="PTHR11839:SF18">
    <property type="entry name" value="NUDIX HYDROLASE DOMAIN-CONTAINING PROTEIN"/>
    <property type="match status" value="1"/>
</dbReference>
<keyword evidence="5" id="KW-1185">Reference proteome</keyword>
<dbReference type="InterPro" id="IPR015797">
    <property type="entry name" value="NUDIX_hydrolase-like_dom_sf"/>
</dbReference>
<evidence type="ECO:0000259" key="3">
    <source>
        <dbReference type="PROSITE" id="PS51462"/>
    </source>
</evidence>
<dbReference type="SUPFAM" id="SSF55811">
    <property type="entry name" value="Nudix"/>
    <property type="match status" value="1"/>
</dbReference>
<dbReference type="PROSITE" id="PS51462">
    <property type="entry name" value="NUDIX"/>
    <property type="match status" value="1"/>
</dbReference>
<proteinExistence type="predicted"/>
<protein>
    <submittedName>
        <fullName evidence="4">NUDIX hydrolase</fullName>
        <ecNumber evidence="4">3.6.-.-</ecNumber>
    </submittedName>
</protein>
<dbReference type="Gene3D" id="3.90.79.10">
    <property type="entry name" value="Nucleoside Triphosphate Pyrophosphohydrolase"/>
    <property type="match status" value="1"/>
</dbReference>
<feature type="domain" description="Nudix hydrolase" evidence="3">
    <location>
        <begin position="50"/>
        <end position="177"/>
    </location>
</feature>
<evidence type="ECO:0000256" key="1">
    <source>
        <dbReference type="ARBA" id="ARBA00001946"/>
    </source>
</evidence>
<keyword evidence="2 4" id="KW-0378">Hydrolase</keyword>
<sequence>MTAQPGTRAGSPPPWTRAGADEVAYDGFARILHRPLLLPDGREALWDIHDSPATVSVLALTHDDRVVLVEQFRPGPDRVVLSLPGGLVDDGEEPVAAGVRELREETGYAVTSAELVATVDPPSHTRPRHVVLARGAHLAGAQHLDELEDITVVVLPVADVRRRLPTGRLGATEQTYLALDHAGLL</sequence>